<organism evidence="4 5">
    <name type="scientific">Bacteroides difficilis</name>
    <dbReference type="NCBI Taxonomy" id="2763021"/>
    <lineage>
        <taxon>Bacteria</taxon>
        <taxon>Pseudomonadati</taxon>
        <taxon>Bacteroidota</taxon>
        <taxon>Bacteroidia</taxon>
        <taxon>Bacteroidales</taxon>
        <taxon>Bacteroidaceae</taxon>
        <taxon>Bacteroides</taxon>
    </lineage>
</organism>
<dbReference type="Pfam" id="PF14498">
    <property type="entry name" value="Glyco_hyd_65N_2"/>
    <property type="match status" value="1"/>
</dbReference>
<dbReference type="InterPro" id="IPR012341">
    <property type="entry name" value="6hp_glycosidase-like_sf"/>
</dbReference>
<dbReference type="RefSeq" id="WP_186968299.1">
    <property type="nucleotide sequence ID" value="NZ_JACOOE010000012.1"/>
</dbReference>
<evidence type="ECO:0000259" key="1">
    <source>
        <dbReference type="Pfam" id="PF14498"/>
    </source>
</evidence>
<dbReference type="Pfam" id="PF22124">
    <property type="entry name" value="Glyco_hydro_95_cat"/>
    <property type="match status" value="1"/>
</dbReference>
<keyword evidence="4" id="KW-0378">Hydrolase</keyword>
<dbReference type="GO" id="GO:0016787">
    <property type="term" value="F:hydrolase activity"/>
    <property type="evidence" value="ECO:0007669"/>
    <property type="project" value="UniProtKB-KW"/>
</dbReference>
<dbReference type="InterPro" id="IPR054363">
    <property type="entry name" value="GH95_cat"/>
</dbReference>
<feature type="domain" description="Glycosyl hydrolase family 95 N-terminal" evidence="1">
    <location>
        <begin position="25"/>
        <end position="273"/>
    </location>
</feature>
<comment type="caution">
    <text evidence="4">The sequence shown here is derived from an EMBL/GenBank/DDBJ whole genome shotgun (WGS) entry which is preliminary data.</text>
</comment>
<gene>
    <name evidence="4" type="ORF">H8S67_19130</name>
</gene>
<reference evidence="4 5" key="1">
    <citation type="submission" date="2020-08" db="EMBL/GenBank/DDBJ databases">
        <title>Genome public.</title>
        <authorList>
            <person name="Liu C."/>
            <person name="Sun Q."/>
        </authorList>
    </citation>
    <scope>NUCLEOTIDE SEQUENCE [LARGE SCALE GENOMIC DNA]</scope>
    <source>
        <strain evidence="4 5">M27</strain>
    </source>
</reference>
<evidence type="ECO:0000259" key="2">
    <source>
        <dbReference type="Pfam" id="PF21307"/>
    </source>
</evidence>
<dbReference type="InterPro" id="IPR049053">
    <property type="entry name" value="AFCA-like_C"/>
</dbReference>
<dbReference type="InterPro" id="IPR016518">
    <property type="entry name" value="Alpha-L-fucosidase"/>
</dbReference>
<accession>A0ABR7CG93</accession>
<dbReference type="InterPro" id="IPR027414">
    <property type="entry name" value="GH95_N_dom"/>
</dbReference>
<dbReference type="PANTHER" id="PTHR31084:SF0">
    <property type="entry name" value="ALPHA-L-FUCOSIDASE 2"/>
    <property type="match status" value="1"/>
</dbReference>
<dbReference type="InterPro" id="IPR008928">
    <property type="entry name" value="6-hairpin_glycosidase_sf"/>
</dbReference>
<sequence length="851" mass="97180">MKKHFLLIYGLLIIGSTKAQNNLKLWYTKPAQVWEEALPLGNGHLGAMDYGNPKQEIFQLNEKTLWSGIPDDGLNNKSKDAIPLIREKIDAGEYKEAADLWINNCQGPYTARYLPMANLHIDMPVSANVKVNKRELDIARAVSAVDFILNDIPCKRSSFISYPDRMMVIHYESGKESTFSFDISMESMLKNKVSCKSDDYMLMEGVAPSFVPFAEKDSALIRYEDHLGKGLQFQVHIKVVADGGDVKNIANSVLSVRNARNVTIFLSALTSYHDFNRFPIYDKQRLFGENEAFIQRAVAKGYDSLLSSHIKDYDSLFSQLEICIGKPSIASQSTLELLKKRNAKNAEIYNLLYQYGRYLMIASSRIGTLPSNLQGMWNNALIPKWGCNYTTDINLEMNYWLTESTGLSDCHKPLLDFIETLSISGEKTAKNNYGISEGWMVHSNSDAWGQSVPQGGFDKDYEVRAARWTCWQMAGVWLAQHLWEHYDFNRDTTYLRSFAYPLMKGAADFALNWLYKDKETGYLVTSPSSSPENRFWYIDKSGKKQVGEISKAATMDMALLWDLFTNCIEAARILGIDMEFAQKLELCRAELFPMQIGKYGQLQEWFKDFEECEIRHRHLSHLFGLYPGKQIIPRRDTVLASAVKTTLLRRGDTGPGWDMAWKVCLWSRLEEAEKAMEIFDNGINCVDPHLTGECGGGLYPNLFAAYPPFQIDANFGIVAAMTEMLLQSYANELFLLPALPQKWDCGYIKGLKARGNFKVEMTWKDRQITEFTIESLSGGNCIIRTFDPLESEDMDLQVITDRQIKRPPKGKFLVNTNKSIDALKYKQTYVYSFNTEKNRTYKFKLKNRKVL</sequence>
<feature type="domain" description="Glycosyl hydrolase family 95 catalytic" evidence="3">
    <location>
        <begin position="301"/>
        <end position="725"/>
    </location>
</feature>
<evidence type="ECO:0000259" key="3">
    <source>
        <dbReference type="Pfam" id="PF22124"/>
    </source>
</evidence>
<protein>
    <submittedName>
        <fullName evidence="4">Glycoside hydrolase family 95 protein</fullName>
    </submittedName>
</protein>
<name>A0ABR7CG93_9BACE</name>
<evidence type="ECO:0000313" key="4">
    <source>
        <dbReference type="EMBL" id="MBC5606758.1"/>
    </source>
</evidence>
<dbReference type="PIRSF" id="PIRSF007663">
    <property type="entry name" value="UCP007663"/>
    <property type="match status" value="1"/>
</dbReference>
<evidence type="ECO:0000313" key="5">
    <source>
        <dbReference type="Proteomes" id="UP000600600"/>
    </source>
</evidence>
<dbReference type="Proteomes" id="UP000600600">
    <property type="component" value="Unassembled WGS sequence"/>
</dbReference>
<proteinExistence type="predicted"/>
<dbReference type="SUPFAM" id="SSF48208">
    <property type="entry name" value="Six-hairpin glycosidases"/>
    <property type="match status" value="1"/>
</dbReference>
<dbReference type="PANTHER" id="PTHR31084">
    <property type="entry name" value="ALPHA-L-FUCOSIDASE 2"/>
    <property type="match status" value="1"/>
</dbReference>
<dbReference type="Gene3D" id="1.50.10.10">
    <property type="match status" value="1"/>
</dbReference>
<dbReference type="EMBL" id="JACOOE010000012">
    <property type="protein sequence ID" value="MBC5606758.1"/>
    <property type="molecule type" value="Genomic_DNA"/>
</dbReference>
<keyword evidence="5" id="KW-1185">Reference proteome</keyword>
<dbReference type="Pfam" id="PF21307">
    <property type="entry name" value="Glyco_hydro_95_C"/>
    <property type="match status" value="1"/>
</dbReference>
<feature type="domain" description="Alpha fucosidase A-like C-terminal" evidence="2">
    <location>
        <begin position="727"/>
        <end position="801"/>
    </location>
</feature>